<protein>
    <submittedName>
        <fullName evidence="2">Uncharacterized protein</fullName>
    </submittedName>
</protein>
<feature type="region of interest" description="Disordered" evidence="1">
    <location>
        <begin position="1"/>
        <end position="25"/>
    </location>
</feature>
<sequence length="71" mass="7102">MSKINASFAQAESRRDVDAAAGRPGYSFLGEGAEAGGGADALVAGDPAVGRAAQEDADKPAKVSHFRAGPE</sequence>
<evidence type="ECO:0000313" key="2">
    <source>
        <dbReference type="EMBL" id="STV74940.1"/>
    </source>
</evidence>
<name>A0A7H4N1Z5_9ENTR</name>
<reference evidence="2 3" key="1">
    <citation type="submission" date="2018-06" db="EMBL/GenBank/DDBJ databases">
        <authorList>
            <consortium name="Pathogen Informatics"/>
            <person name="Doyle S."/>
        </authorList>
    </citation>
    <scope>NUCLEOTIDE SEQUENCE [LARGE SCALE GENOMIC DNA]</scope>
    <source>
        <strain evidence="2 3">NCTC11685</strain>
    </source>
</reference>
<proteinExistence type="predicted"/>
<accession>A0A7H4N1Z5</accession>
<comment type="caution">
    <text evidence="2">The sequence shown here is derived from an EMBL/GenBank/DDBJ whole genome shotgun (WGS) entry which is preliminary data.</text>
</comment>
<evidence type="ECO:0000256" key="1">
    <source>
        <dbReference type="SAM" id="MobiDB-lite"/>
    </source>
</evidence>
<dbReference type="Proteomes" id="UP000254863">
    <property type="component" value="Unassembled WGS sequence"/>
</dbReference>
<dbReference type="EMBL" id="UGMS01000001">
    <property type="protein sequence ID" value="STV74940.1"/>
    <property type="molecule type" value="Genomic_DNA"/>
</dbReference>
<feature type="region of interest" description="Disordered" evidence="1">
    <location>
        <begin position="50"/>
        <end position="71"/>
    </location>
</feature>
<evidence type="ECO:0000313" key="3">
    <source>
        <dbReference type="Proteomes" id="UP000254863"/>
    </source>
</evidence>
<organism evidence="2 3">
    <name type="scientific">Klebsiella michiganensis</name>
    <dbReference type="NCBI Taxonomy" id="1134687"/>
    <lineage>
        <taxon>Bacteria</taxon>
        <taxon>Pseudomonadati</taxon>
        <taxon>Pseudomonadota</taxon>
        <taxon>Gammaproteobacteria</taxon>
        <taxon>Enterobacterales</taxon>
        <taxon>Enterobacteriaceae</taxon>
        <taxon>Klebsiella/Raoultella group</taxon>
        <taxon>Klebsiella</taxon>
    </lineage>
</organism>
<gene>
    <name evidence="2" type="ORF">NCTC11685_01269</name>
</gene>
<dbReference type="AlphaFoldDB" id="A0A7H4N1Z5"/>
<feature type="compositionally biased region" description="Polar residues" evidence="1">
    <location>
        <begin position="1"/>
        <end position="10"/>
    </location>
</feature>